<dbReference type="PANTHER" id="PTHR33387:SF3">
    <property type="entry name" value="DUF985 DOMAIN-CONTAINING PROTEIN"/>
    <property type="match status" value="1"/>
</dbReference>
<name>Q0S6N0_RHOJR</name>
<dbReference type="SUPFAM" id="SSF51182">
    <property type="entry name" value="RmlC-like cupins"/>
    <property type="match status" value="1"/>
</dbReference>
<accession>Q0S6N0</accession>
<dbReference type="Proteomes" id="UP000008710">
    <property type="component" value="Chromosome"/>
</dbReference>
<dbReference type="EMBL" id="CP000431">
    <property type="protein sequence ID" value="ABG96806.1"/>
    <property type="molecule type" value="Genomic_DNA"/>
</dbReference>
<evidence type="ECO:0000313" key="4">
    <source>
        <dbReference type="Proteomes" id="UP000008710"/>
    </source>
</evidence>
<dbReference type="CDD" id="cd06121">
    <property type="entry name" value="cupin_YML079wp"/>
    <property type="match status" value="1"/>
</dbReference>
<dbReference type="InterPro" id="IPR039935">
    <property type="entry name" value="YML079W-like"/>
</dbReference>
<sequence>MPPLSEHLRLSRLRPSEIRHPRGGATTPPDAAPGGRMAAMTELPEWARTLDLAPHPEGGWYRETWRSDVTIPKRSLPGDYPGPRAAGTAILFLLMPGQQSEWHSVRSAEIWLYHRGSPLRLELGGDGSEPANPDAQILGADVAAGQQPQLLVPPRHWQRAKPEGDEPTLVSCVVTPGFDFADFRL</sequence>
<dbReference type="InterPro" id="IPR014710">
    <property type="entry name" value="RmlC-like_jellyroll"/>
</dbReference>
<gene>
    <name evidence="3" type="ordered locus">RHA1_ro05025</name>
</gene>
<dbReference type="Pfam" id="PF06172">
    <property type="entry name" value="Cupin_5"/>
    <property type="match status" value="1"/>
</dbReference>
<organism evidence="3 4">
    <name type="scientific">Rhodococcus jostii (strain RHA1)</name>
    <dbReference type="NCBI Taxonomy" id="101510"/>
    <lineage>
        <taxon>Bacteria</taxon>
        <taxon>Bacillati</taxon>
        <taxon>Actinomycetota</taxon>
        <taxon>Actinomycetes</taxon>
        <taxon>Mycobacteriales</taxon>
        <taxon>Nocardiaceae</taxon>
        <taxon>Rhodococcus</taxon>
    </lineage>
</organism>
<evidence type="ECO:0000313" key="3">
    <source>
        <dbReference type="EMBL" id="ABG96806.1"/>
    </source>
</evidence>
<evidence type="ECO:0000256" key="1">
    <source>
        <dbReference type="SAM" id="MobiDB-lite"/>
    </source>
</evidence>
<dbReference type="eggNOG" id="COG3542">
    <property type="taxonomic scope" value="Bacteria"/>
</dbReference>
<dbReference type="KEGG" id="rha:RHA1_ro05025"/>
<dbReference type="AlphaFoldDB" id="Q0S6N0"/>
<dbReference type="HOGENOM" id="CLU_088365_1_1_11"/>
<feature type="compositionally biased region" description="Basic and acidic residues" evidence="1">
    <location>
        <begin position="1"/>
        <end position="20"/>
    </location>
</feature>
<dbReference type="InterPro" id="IPR011051">
    <property type="entry name" value="RmlC_Cupin_sf"/>
</dbReference>
<dbReference type="Gene3D" id="2.60.120.10">
    <property type="entry name" value="Jelly Rolls"/>
    <property type="match status" value="1"/>
</dbReference>
<feature type="domain" description="DUF985" evidence="2">
    <location>
        <begin position="45"/>
        <end position="185"/>
    </location>
</feature>
<evidence type="ECO:0000259" key="2">
    <source>
        <dbReference type="Pfam" id="PF06172"/>
    </source>
</evidence>
<protein>
    <recommendedName>
        <fullName evidence="2">DUF985 domain-containing protein</fullName>
    </recommendedName>
</protein>
<reference evidence="4" key="1">
    <citation type="journal article" date="2006" name="Proc. Natl. Acad. Sci. U.S.A.">
        <title>The complete genome of Rhodococcus sp. RHA1 provides insights into a catabolic powerhouse.</title>
        <authorList>
            <person name="McLeod M.P."/>
            <person name="Warren R.L."/>
            <person name="Hsiao W.W.L."/>
            <person name="Araki N."/>
            <person name="Myhre M."/>
            <person name="Fernandes C."/>
            <person name="Miyazawa D."/>
            <person name="Wong W."/>
            <person name="Lillquist A.L."/>
            <person name="Wang D."/>
            <person name="Dosanjh M."/>
            <person name="Hara H."/>
            <person name="Petrescu A."/>
            <person name="Morin R.D."/>
            <person name="Yang G."/>
            <person name="Stott J.M."/>
            <person name="Schein J.E."/>
            <person name="Shin H."/>
            <person name="Smailus D."/>
            <person name="Siddiqui A.S."/>
            <person name="Marra M.A."/>
            <person name="Jones S.J.M."/>
            <person name="Holt R."/>
            <person name="Brinkman F.S.L."/>
            <person name="Miyauchi K."/>
            <person name="Fukuda M."/>
            <person name="Davies J.E."/>
            <person name="Mohn W.W."/>
            <person name="Eltis L.D."/>
        </authorList>
    </citation>
    <scope>NUCLEOTIDE SEQUENCE [LARGE SCALE GENOMIC DNA]</scope>
    <source>
        <strain evidence="4">RHA1</strain>
    </source>
</reference>
<dbReference type="InterPro" id="IPR009327">
    <property type="entry name" value="Cupin_DUF985"/>
</dbReference>
<dbReference type="PANTHER" id="PTHR33387">
    <property type="entry name" value="RMLC-LIKE JELLY ROLL FOLD PROTEIN"/>
    <property type="match status" value="1"/>
</dbReference>
<feature type="region of interest" description="Disordered" evidence="1">
    <location>
        <begin position="1"/>
        <end position="34"/>
    </location>
</feature>
<proteinExistence type="predicted"/>